<sequence>MSQVKVDTVVCINGSVLIVFYTPGRCWQFRIISRSGGIFGQQKIYYTAEAALRTGLEWLRDESRTYALYKFLILCIDENTSFQALINYALINSDRLKRVEKSRFNA</sequence>
<dbReference type="EMBL" id="CP024790">
    <property type="protein sequence ID" value="AUB43444.1"/>
    <property type="molecule type" value="Genomic_DNA"/>
</dbReference>
<dbReference type="AlphaFoldDB" id="A0A2K8T6X7"/>
<name>A0A2K8T6X7_9NOSO</name>
<keyword evidence="2" id="KW-1185">Reference proteome</keyword>
<dbReference type="RefSeq" id="WP_167407737.1">
    <property type="nucleotide sequence ID" value="NZ_CAWNNC010000006.1"/>
</dbReference>
<keyword evidence="1" id="KW-0614">Plasmid</keyword>
<evidence type="ECO:0000313" key="1">
    <source>
        <dbReference type="EMBL" id="AUB43444.1"/>
    </source>
</evidence>
<dbReference type="KEGG" id="nfl:COO91_09625"/>
<organism evidence="1 2">
    <name type="scientific">Nostoc flagelliforme CCNUN1</name>
    <dbReference type="NCBI Taxonomy" id="2038116"/>
    <lineage>
        <taxon>Bacteria</taxon>
        <taxon>Bacillati</taxon>
        <taxon>Cyanobacteriota</taxon>
        <taxon>Cyanophyceae</taxon>
        <taxon>Nostocales</taxon>
        <taxon>Nostocaceae</taxon>
        <taxon>Nostoc</taxon>
    </lineage>
</organism>
<proteinExistence type="predicted"/>
<accession>A0A2K8T6X7</accession>
<protein>
    <submittedName>
        <fullName evidence="1">Uncharacterized protein</fullName>
    </submittedName>
</protein>
<evidence type="ECO:0000313" key="2">
    <source>
        <dbReference type="Proteomes" id="UP000232003"/>
    </source>
</evidence>
<dbReference type="Proteomes" id="UP000232003">
    <property type="component" value="Plasmid pNFSY05"/>
</dbReference>
<reference evidence="1 2" key="1">
    <citation type="submission" date="2017-11" db="EMBL/GenBank/DDBJ databases">
        <title>Complete genome of a free-living desiccation-tolerant cyanobacterium and its photosynthetic adaptation to extreme terrestrial habitat.</title>
        <authorList>
            <person name="Shang J."/>
        </authorList>
    </citation>
    <scope>NUCLEOTIDE SEQUENCE [LARGE SCALE GENOMIC DNA]</scope>
    <source>
        <strain evidence="1 2">CCNUN1</strain>
        <plasmid evidence="2">pnfsy05</plasmid>
    </source>
</reference>
<gene>
    <name evidence="1" type="ORF">COO91_09625</name>
</gene>
<geneLocation type="plasmid" evidence="2">
    <name>pnfsy05</name>
</geneLocation>